<proteinExistence type="predicted"/>
<dbReference type="OrthoDB" id="1094459at2"/>
<name>A0A1M5SIW4_9FLAO</name>
<evidence type="ECO:0000313" key="2">
    <source>
        <dbReference type="Proteomes" id="UP000184109"/>
    </source>
</evidence>
<protein>
    <submittedName>
        <fullName evidence="1">Uncharacterized protein</fullName>
    </submittedName>
</protein>
<reference evidence="2" key="1">
    <citation type="submission" date="2016-11" db="EMBL/GenBank/DDBJ databases">
        <authorList>
            <person name="Varghese N."/>
            <person name="Submissions S."/>
        </authorList>
    </citation>
    <scope>NUCLEOTIDE SEQUENCE [LARGE SCALE GENOMIC DNA]</scope>
    <source>
        <strain evidence="2">DSM 100572</strain>
    </source>
</reference>
<dbReference type="SUPFAM" id="SSF53756">
    <property type="entry name" value="UDP-Glycosyltransferase/glycogen phosphorylase"/>
    <property type="match status" value="1"/>
</dbReference>
<gene>
    <name evidence="1" type="ORF">SAMN05444281_0338</name>
</gene>
<sequence length="369" mass="43426">MHKKIHIVSFDVPYPPNYGGVIDVFYKIKALHSIGVNIILHLFEYGRGEQEELKKYCEQVFYYKREVHKRALVSRLPFITKTRCNEQLEKRLLQDDFPILFEGLHTTELIYNNKLNDRFLLVRTHNIEHEYYRGLVKTEANFWKKSFFKLESLKLKKYQSVLKKTTYILSISPVEQDYFYRLYGSKTVYIPVFTNMEFTEFLPEENFILWHGDLRVSDNVKSALQAIEVVKNTAYRLVIAASYKCDLIIKACELYENVTIDFLENENDLEVLLTKAKVNLLFTYQPTGIKLKLINTLVKSRIVLTNEMMVDGTGLEELCVIANSTEEIKHQLKELMNTLFTDEDRSKRKELLKSFDVKLNAQKIIDLLD</sequence>
<accession>A0A1M5SIW4</accession>
<evidence type="ECO:0000313" key="1">
    <source>
        <dbReference type="EMBL" id="SHH38476.1"/>
    </source>
</evidence>
<dbReference type="RefSeq" id="WP_073117945.1">
    <property type="nucleotide sequence ID" value="NZ_BMEN01000001.1"/>
</dbReference>
<organism evidence="1 2">
    <name type="scientific">Wenyingzhuangia marina</name>
    <dbReference type="NCBI Taxonomy" id="1195760"/>
    <lineage>
        <taxon>Bacteria</taxon>
        <taxon>Pseudomonadati</taxon>
        <taxon>Bacteroidota</taxon>
        <taxon>Flavobacteriia</taxon>
        <taxon>Flavobacteriales</taxon>
        <taxon>Flavobacteriaceae</taxon>
        <taxon>Wenyingzhuangia</taxon>
    </lineage>
</organism>
<keyword evidence="2" id="KW-1185">Reference proteome</keyword>
<dbReference type="STRING" id="1195760.SAMN05444281_0338"/>
<dbReference type="EMBL" id="FQXQ01000001">
    <property type="protein sequence ID" value="SHH38476.1"/>
    <property type="molecule type" value="Genomic_DNA"/>
</dbReference>
<dbReference type="Proteomes" id="UP000184109">
    <property type="component" value="Unassembled WGS sequence"/>
</dbReference>
<dbReference type="AlphaFoldDB" id="A0A1M5SIW4"/>